<dbReference type="Pfam" id="PF12694">
    <property type="entry name" value="cpYpsA"/>
    <property type="match status" value="1"/>
</dbReference>
<comment type="caution">
    <text evidence="1">The sequence shown here is derived from an EMBL/GenBank/DDBJ whole genome shotgun (WGS) entry which is preliminary data.</text>
</comment>
<reference evidence="1 2" key="1">
    <citation type="submission" date="2018-05" db="EMBL/GenBank/DDBJ databases">
        <title>Marinifilum breve JC075T sp. nov., a marine bacterium isolated from Yongle Blue Hole in the South China Sea.</title>
        <authorList>
            <person name="Fu T."/>
        </authorList>
    </citation>
    <scope>NUCLEOTIDE SEQUENCE [LARGE SCALE GENOMIC DNA]</scope>
    <source>
        <strain evidence="1 2">JC075</strain>
    </source>
</reference>
<dbReference type="RefSeq" id="WP_110363831.1">
    <property type="nucleotide sequence ID" value="NZ_QFLI01000015.1"/>
</dbReference>
<organism evidence="1 2">
    <name type="scientific">Marinifilum breve</name>
    <dbReference type="NCBI Taxonomy" id="2184082"/>
    <lineage>
        <taxon>Bacteria</taxon>
        <taxon>Pseudomonadati</taxon>
        <taxon>Bacteroidota</taxon>
        <taxon>Bacteroidia</taxon>
        <taxon>Marinilabiliales</taxon>
        <taxon>Marinifilaceae</taxon>
    </lineage>
</organism>
<dbReference type="OrthoDB" id="283616at2"/>
<evidence type="ECO:0000313" key="1">
    <source>
        <dbReference type="EMBL" id="PXX95435.1"/>
    </source>
</evidence>
<dbReference type="InterPro" id="IPR024755">
    <property type="entry name" value="cpYpsA"/>
</dbReference>
<protein>
    <submittedName>
        <fullName evidence="1">Molybdenum cofactor carrier</fullName>
    </submittedName>
</protein>
<sequence length="162" mass="17854">MHIPKQIISGGQTGVDRGALLAAKELGISIGGWCSPNREAEDGKIPLEFDLKESPYERSNAASHVARSLRTEWNVRDSDATLILMPETHHLDPGTKWTIDCCIAMNKAYLICDPHEKESKYNIQNWLKEHGPSILNVAGPSESNAPGIQNATKELLKLILSE</sequence>
<dbReference type="EMBL" id="QFLI01000015">
    <property type="protein sequence ID" value="PXX95435.1"/>
    <property type="molecule type" value="Genomic_DNA"/>
</dbReference>
<dbReference type="Proteomes" id="UP000248079">
    <property type="component" value="Unassembled WGS sequence"/>
</dbReference>
<proteinExistence type="predicted"/>
<gene>
    <name evidence="1" type="ORF">DF185_22220</name>
</gene>
<evidence type="ECO:0000313" key="2">
    <source>
        <dbReference type="Proteomes" id="UP000248079"/>
    </source>
</evidence>
<accession>A0A2V3ZTW5</accession>
<keyword evidence="2" id="KW-1185">Reference proteome</keyword>
<name>A0A2V3ZTW5_9BACT</name>
<dbReference type="Gene3D" id="3.40.50.450">
    <property type="match status" value="1"/>
</dbReference>
<dbReference type="AlphaFoldDB" id="A0A2V3ZTW5"/>